<dbReference type="NCBIfam" id="NF001221">
    <property type="entry name" value="PRK00197.1"/>
    <property type="match status" value="1"/>
</dbReference>
<keyword evidence="4 7" id="KW-0521">NADP</keyword>
<dbReference type="InterPro" id="IPR016163">
    <property type="entry name" value="Ald_DH_C"/>
</dbReference>
<evidence type="ECO:0000256" key="2">
    <source>
        <dbReference type="ARBA" id="ARBA00022605"/>
    </source>
</evidence>
<evidence type="ECO:0000256" key="1">
    <source>
        <dbReference type="ARBA" id="ARBA00004985"/>
    </source>
</evidence>
<protein>
    <recommendedName>
        <fullName evidence="7">Gamma-glutamyl phosphate reductase</fullName>
        <shortName evidence="7">GPR</shortName>
        <ecNumber evidence="7">1.2.1.41</ecNumber>
    </recommendedName>
    <alternativeName>
        <fullName evidence="7">Glutamate-5-semialdehyde dehydrogenase</fullName>
    </alternativeName>
    <alternativeName>
        <fullName evidence="7">Glutamyl-gamma-semialdehyde dehydrogenase</fullName>
        <shortName evidence="7">GSA dehydrogenase</shortName>
    </alternativeName>
</protein>
<evidence type="ECO:0000256" key="5">
    <source>
        <dbReference type="ARBA" id="ARBA00023002"/>
    </source>
</evidence>
<evidence type="ECO:0000256" key="3">
    <source>
        <dbReference type="ARBA" id="ARBA00022650"/>
    </source>
</evidence>
<dbReference type="GO" id="GO:0050661">
    <property type="term" value="F:NADP binding"/>
    <property type="evidence" value="ECO:0007669"/>
    <property type="project" value="InterPro"/>
</dbReference>
<dbReference type="Gene3D" id="3.40.309.10">
    <property type="entry name" value="Aldehyde Dehydrogenase, Chain A, domain 2"/>
    <property type="match status" value="1"/>
</dbReference>
<keyword evidence="2 7" id="KW-0028">Amino-acid biosynthesis</keyword>
<dbReference type="CDD" id="cd07079">
    <property type="entry name" value="ALDH_F18-19_ProA-GPR"/>
    <property type="match status" value="1"/>
</dbReference>
<name>A0A480AJE0_9CYAN</name>
<dbReference type="PANTHER" id="PTHR11063:SF8">
    <property type="entry name" value="DELTA-1-PYRROLINE-5-CARBOXYLATE SYNTHASE"/>
    <property type="match status" value="1"/>
</dbReference>
<reference evidence="10" key="1">
    <citation type="submission" date="2019-02" db="EMBL/GenBank/DDBJ databases">
        <title>Draft genome sequence of Dolichospermum planctonicum NIES-80.</title>
        <authorList>
            <person name="Yamaguchi H."/>
            <person name="Suzuki S."/>
            <person name="Kawachi M."/>
        </authorList>
    </citation>
    <scope>NUCLEOTIDE SEQUENCE [LARGE SCALE GENOMIC DNA]</scope>
    <source>
        <strain evidence="10">NIES-80</strain>
    </source>
</reference>
<gene>
    <name evidence="7" type="primary">proA</name>
    <name evidence="9" type="ORF">NIES80_39320</name>
</gene>
<organism evidence="9 10">
    <name type="scientific">Dolichospermum planctonicum</name>
    <dbReference type="NCBI Taxonomy" id="136072"/>
    <lineage>
        <taxon>Bacteria</taxon>
        <taxon>Bacillati</taxon>
        <taxon>Cyanobacteriota</taxon>
        <taxon>Cyanophyceae</taxon>
        <taxon>Nostocales</taxon>
        <taxon>Aphanizomenonaceae</taxon>
        <taxon>Dolichospermum</taxon>
    </lineage>
</organism>
<evidence type="ECO:0000256" key="4">
    <source>
        <dbReference type="ARBA" id="ARBA00022857"/>
    </source>
</evidence>
<dbReference type="GO" id="GO:0005737">
    <property type="term" value="C:cytoplasm"/>
    <property type="evidence" value="ECO:0007669"/>
    <property type="project" value="UniProtKB-SubCell"/>
</dbReference>
<evidence type="ECO:0000313" key="9">
    <source>
        <dbReference type="EMBL" id="GCL44206.1"/>
    </source>
</evidence>
<dbReference type="InterPro" id="IPR012134">
    <property type="entry name" value="Glu-5-SA_DH"/>
</dbReference>
<dbReference type="Gene3D" id="3.40.605.10">
    <property type="entry name" value="Aldehyde Dehydrogenase, Chain A, domain 1"/>
    <property type="match status" value="1"/>
</dbReference>
<dbReference type="EMBL" id="BJCF01000079">
    <property type="protein sequence ID" value="GCL44206.1"/>
    <property type="molecule type" value="Genomic_DNA"/>
</dbReference>
<comment type="subcellular location">
    <subcellularLocation>
        <location evidence="7">Cytoplasm</location>
    </subcellularLocation>
</comment>
<dbReference type="AlphaFoldDB" id="A0A480AJE0"/>
<dbReference type="InterPro" id="IPR000965">
    <property type="entry name" value="GPR_dom"/>
</dbReference>
<evidence type="ECO:0000313" key="10">
    <source>
        <dbReference type="Proteomes" id="UP000299367"/>
    </source>
</evidence>
<proteinExistence type="inferred from homology"/>
<comment type="catalytic activity">
    <reaction evidence="6 7">
        <text>L-glutamate 5-semialdehyde + phosphate + NADP(+) = L-glutamyl 5-phosphate + NADPH + H(+)</text>
        <dbReference type="Rhea" id="RHEA:19541"/>
        <dbReference type="ChEBI" id="CHEBI:15378"/>
        <dbReference type="ChEBI" id="CHEBI:43474"/>
        <dbReference type="ChEBI" id="CHEBI:57783"/>
        <dbReference type="ChEBI" id="CHEBI:58066"/>
        <dbReference type="ChEBI" id="CHEBI:58274"/>
        <dbReference type="ChEBI" id="CHEBI:58349"/>
        <dbReference type="EC" id="1.2.1.41"/>
    </reaction>
</comment>
<dbReference type="UniPathway" id="UPA00098">
    <property type="reaction ID" value="UER00360"/>
</dbReference>
<feature type="domain" description="Aldehyde dehydrogenase" evidence="8">
    <location>
        <begin position="12"/>
        <end position="229"/>
    </location>
</feature>
<dbReference type="InterPro" id="IPR016162">
    <property type="entry name" value="Ald_DH_N"/>
</dbReference>
<dbReference type="GO" id="GO:0004350">
    <property type="term" value="F:glutamate-5-semialdehyde dehydrogenase activity"/>
    <property type="evidence" value="ECO:0007669"/>
    <property type="project" value="UniProtKB-UniRule"/>
</dbReference>
<comment type="caution">
    <text evidence="9">The sequence shown here is derived from an EMBL/GenBank/DDBJ whole genome shotgun (WGS) entry which is preliminary data.</text>
</comment>
<dbReference type="SUPFAM" id="SSF53720">
    <property type="entry name" value="ALDH-like"/>
    <property type="match status" value="1"/>
</dbReference>
<dbReference type="InterPro" id="IPR015590">
    <property type="entry name" value="Aldehyde_DH_dom"/>
</dbReference>
<dbReference type="GO" id="GO:0055129">
    <property type="term" value="P:L-proline biosynthetic process"/>
    <property type="evidence" value="ECO:0007669"/>
    <property type="project" value="UniProtKB-UniRule"/>
</dbReference>
<comment type="similarity">
    <text evidence="7">Belongs to the gamma-glutamyl phosphate reductase family.</text>
</comment>
<comment type="function">
    <text evidence="7">Catalyzes the NADPH-dependent reduction of L-glutamate 5-phosphate into L-glutamate 5-semialdehyde and phosphate. The product spontaneously undergoes cyclization to form 1-pyrroline-5-carboxylate.</text>
</comment>
<sequence length="425" mass="46937">MTVWGAECGIDDYPEPMTGAERAFQASLKLGITKGTDRSRAVLAMAQAIERDFDEILEANTLDLEASREMAVPELILDWLRLTPSRLENAVKILQRLGELSDPLRRVRTTDYQQEDSQSYTQLMPLGVIAFIYEAFPDLGAIAAGFCLKTGNSIILKGSTEASHSNKAIANALQTAITKVGLPAGCVELITAEHGASVRDLVTQDQYLSLVIPYGRTSLIQQVVRQATCPVLKSAMGNCYLYWSVNSSLEMVRWMIIDSHESEPDPVNAIEKVLIHRQALPSSLSVLWSSLKEKGFELKGDAELVAAFPQLQLVKDEEWGTPYLTKTVTFKLVDSLESAIAWINQYSSSHADSIVTESYQESRQFALGVNSASTYINASPRFSRHSSRGEAVFLGMSNQKGHRRGFISLETLTTVKHIIQGNGRF</sequence>
<keyword evidence="5 7" id="KW-0560">Oxidoreductase</keyword>
<dbReference type="EC" id="1.2.1.41" evidence="7"/>
<dbReference type="Proteomes" id="UP000299367">
    <property type="component" value="Unassembled WGS sequence"/>
</dbReference>
<comment type="pathway">
    <text evidence="1 7">Amino-acid biosynthesis; L-proline biosynthesis; L-glutamate 5-semialdehyde from L-glutamate: step 2/2.</text>
</comment>
<dbReference type="HAMAP" id="MF_00412">
    <property type="entry name" value="ProA"/>
    <property type="match status" value="1"/>
</dbReference>
<keyword evidence="3 7" id="KW-0641">Proline biosynthesis</keyword>
<dbReference type="Pfam" id="PF00171">
    <property type="entry name" value="Aldedh"/>
    <property type="match status" value="1"/>
</dbReference>
<accession>A0A480AJE0</accession>
<evidence type="ECO:0000256" key="6">
    <source>
        <dbReference type="ARBA" id="ARBA00049024"/>
    </source>
</evidence>
<dbReference type="PANTHER" id="PTHR11063">
    <property type="entry name" value="GLUTAMATE SEMIALDEHYDE DEHYDROGENASE"/>
    <property type="match status" value="1"/>
</dbReference>
<keyword evidence="7" id="KW-0963">Cytoplasm</keyword>
<evidence type="ECO:0000256" key="7">
    <source>
        <dbReference type="HAMAP-Rule" id="MF_00412"/>
    </source>
</evidence>
<dbReference type="InterPro" id="IPR016161">
    <property type="entry name" value="Ald_DH/histidinol_DH"/>
</dbReference>
<dbReference type="PIRSF" id="PIRSF000151">
    <property type="entry name" value="GPR"/>
    <property type="match status" value="1"/>
</dbReference>
<evidence type="ECO:0000259" key="8">
    <source>
        <dbReference type="Pfam" id="PF00171"/>
    </source>
</evidence>